<dbReference type="Proteomes" id="UP001519887">
    <property type="component" value="Unassembled WGS sequence"/>
</dbReference>
<sequence>MKLRRYVLLFMTMILSGGTVIYAASNNSAIAVYFNNVLQDREGLLSEGEAYLSVDQLSDTSHTLVSWDESRNTVNIYKPNVNIAVLDDDQKIFGGVKGGSRNTFTVFVQVDNLQTDISDLKIEITDPNDETKTIQTQHIEDKKEKFWFRSSEFDYTFSAKGDYPIRVYLKDTASKDWFPVGELQIPAV</sequence>
<organism evidence="1 2">
    <name type="scientific">Paenibacillus sepulcri</name>
    <dbReference type="NCBI Taxonomy" id="359917"/>
    <lineage>
        <taxon>Bacteria</taxon>
        <taxon>Bacillati</taxon>
        <taxon>Bacillota</taxon>
        <taxon>Bacilli</taxon>
        <taxon>Bacillales</taxon>
        <taxon>Paenibacillaceae</taxon>
        <taxon>Paenibacillus</taxon>
    </lineage>
</organism>
<dbReference type="RefSeq" id="WP_210038159.1">
    <property type="nucleotide sequence ID" value="NZ_JBHLVU010000022.1"/>
</dbReference>
<accession>A0ABS7BZI4</accession>
<evidence type="ECO:0000313" key="2">
    <source>
        <dbReference type="Proteomes" id="UP001519887"/>
    </source>
</evidence>
<proteinExistence type="predicted"/>
<keyword evidence="2" id="KW-1185">Reference proteome</keyword>
<reference evidence="1 2" key="1">
    <citation type="submission" date="2021-07" db="EMBL/GenBank/DDBJ databases">
        <title>Paenibacillus radiodurans sp. nov., isolated from the southeastern edge of Tengger Desert.</title>
        <authorList>
            <person name="Zhang G."/>
        </authorList>
    </citation>
    <scope>NUCLEOTIDE SEQUENCE [LARGE SCALE GENOMIC DNA]</scope>
    <source>
        <strain evidence="1 2">CCM 7311</strain>
    </source>
</reference>
<comment type="caution">
    <text evidence="1">The sequence shown here is derived from an EMBL/GenBank/DDBJ whole genome shotgun (WGS) entry which is preliminary data.</text>
</comment>
<evidence type="ECO:0000313" key="1">
    <source>
        <dbReference type="EMBL" id="MBW7453980.1"/>
    </source>
</evidence>
<evidence type="ECO:0008006" key="3">
    <source>
        <dbReference type="Google" id="ProtNLM"/>
    </source>
</evidence>
<dbReference type="EMBL" id="JAHZIK010000139">
    <property type="protein sequence ID" value="MBW7453980.1"/>
    <property type="molecule type" value="Genomic_DNA"/>
</dbReference>
<name>A0ABS7BZI4_9BACL</name>
<gene>
    <name evidence="1" type="ORF">K0U00_08010</name>
</gene>
<protein>
    <recommendedName>
        <fullName evidence="3">Copper amine oxidase</fullName>
    </recommendedName>
</protein>